<evidence type="ECO:0000313" key="5">
    <source>
        <dbReference type="Proteomes" id="UP001177935"/>
    </source>
</evidence>
<evidence type="ECO:0000313" key="4">
    <source>
        <dbReference type="EMBL" id="MDP2501011.1"/>
    </source>
</evidence>
<dbReference type="SUPFAM" id="SSF55729">
    <property type="entry name" value="Acyl-CoA N-acyltransferases (Nat)"/>
    <property type="match status" value="1"/>
</dbReference>
<sequence length="174" mass="19389">MKPEIKAQDSMGNGTAMESSTSIEIKLDDLSGGEVVELLEEHLADMYATSPAESVHALDLDGLKSPEITFFSAWKDNQLLGCVAIKELDAQHAELKSMRTSQFARKSGVASQLLQHVIDTATVRQYQTISLETGSEDYFKPARNLYEKFGFGYCKPFADYVLDPHSQFMSIELR</sequence>
<dbReference type="InterPro" id="IPR016181">
    <property type="entry name" value="Acyl_CoA_acyltransferase"/>
</dbReference>
<dbReference type="Gene3D" id="3.40.630.30">
    <property type="match status" value="1"/>
</dbReference>
<dbReference type="AlphaFoldDB" id="A0AB35MWS2"/>
<dbReference type="PANTHER" id="PTHR43877:SF5">
    <property type="entry name" value="BLL8307 PROTEIN"/>
    <property type="match status" value="1"/>
</dbReference>
<dbReference type="GO" id="GO:0016747">
    <property type="term" value="F:acyltransferase activity, transferring groups other than amino-acyl groups"/>
    <property type="evidence" value="ECO:0007669"/>
    <property type="project" value="InterPro"/>
</dbReference>
<dbReference type="InterPro" id="IPR000182">
    <property type="entry name" value="GNAT_dom"/>
</dbReference>
<reference evidence="4" key="1">
    <citation type="submission" date="2023-07" db="EMBL/GenBank/DDBJ databases">
        <title>Genome content predicts the carbon catabolic preferences of heterotrophic bacteria.</title>
        <authorList>
            <person name="Gralka M."/>
        </authorList>
    </citation>
    <scope>NUCLEOTIDE SEQUENCE</scope>
    <source>
        <strain evidence="4">6E02</strain>
    </source>
</reference>
<dbReference type="Proteomes" id="UP001177935">
    <property type="component" value="Unassembled WGS sequence"/>
</dbReference>
<comment type="caution">
    <text evidence="4">The sequence shown here is derived from an EMBL/GenBank/DDBJ whole genome shotgun (WGS) entry which is preliminary data.</text>
</comment>
<evidence type="ECO:0000259" key="3">
    <source>
        <dbReference type="PROSITE" id="PS51186"/>
    </source>
</evidence>
<dbReference type="CDD" id="cd04301">
    <property type="entry name" value="NAT_SF"/>
    <property type="match status" value="1"/>
</dbReference>
<feature type="domain" description="N-acetyltransferase" evidence="3">
    <location>
        <begin position="25"/>
        <end position="174"/>
    </location>
</feature>
<gene>
    <name evidence="4" type="ORF">Q8W42_09850</name>
</gene>
<dbReference type="EMBL" id="JAUYVL010000004">
    <property type="protein sequence ID" value="MDP2501011.1"/>
    <property type="molecule type" value="Genomic_DNA"/>
</dbReference>
<evidence type="ECO:0000256" key="1">
    <source>
        <dbReference type="ARBA" id="ARBA00022679"/>
    </source>
</evidence>
<organism evidence="4 5">
    <name type="scientific">Vibrio splendidus</name>
    <dbReference type="NCBI Taxonomy" id="29497"/>
    <lineage>
        <taxon>Bacteria</taxon>
        <taxon>Pseudomonadati</taxon>
        <taxon>Pseudomonadota</taxon>
        <taxon>Gammaproteobacteria</taxon>
        <taxon>Vibrionales</taxon>
        <taxon>Vibrionaceae</taxon>
        <taxon>Vibrio</taxon>
    </lineage>
</organism>
<protein>
    <submittedName>
        <fullName evidence="4">GNAT family N-acetyltransferase</fullName>
    </submittedName>
</protein>
<dbReference type="PROSITE" id="PS51186">
    <property type="entry name" value="GNAT"/>
    <property type="match status" value="1"/>
</dbReference>
<evidence type="ECO:0000256" key="2">
    <source>
        <dbReference type="ARBA" id="ARBA00023315"/>
    </source>
</evidence>
<dbReference type="Pfam" id="PF00583">
    <property type="entry name" value="Acetyltransf_1"/>
    <property type="match status" value="1"/>
</dbReference>
<name>A0AB35MWS2_VIBSP</name>
<dbReference type="PANTHER" id="PTHR43877">
    <property type="entry name" value="AMINOALKYLPHOSPHONATE N-ACETYLTRANSFERASE-RELATED-RELATED"/>
    <property type="match status" value="1"/>
</dbReference>
<accession>A0AB35MWS2</accession>
<dbReference type="RefSeq" id="WP_102562005.1">
    <property type="nucleotide sequence ID" value="NZ_CAWNUI010000092.1"/>
</dbReference>
<keyword evidence="1" id="KW-0808">Transferase</keyword>
<keyword evidence="2" id="KW-0012">Acyltransferase</keyword>
<proteinExistence type="predicted"/>
<dbReference type="InterPro" id="IPR050832">
    <property type="entry name" value="Bact_Acetyltransf"/>
</dbReference>